<organism evidence="3 4">
    <name type="scientific">Undibacterium parvum</name>
    <dbReference type="NCBI Taxonomy" id="401471"/>
    <lineage>
        <taxon>Bacteria</taxon>
        <taxon>Pseudomonadati</taxon>
        <taxon>Pseudomonadota</taxon>
        <taxon>Betaproteobacteria</taxon>
        <taxon>Burkholderiales</taxon>
        <taxon>Oxalobacteraceae</taxon>
        <taxon>Undibacterium</taxon>
    </lineage>
</organism>
<dbReference type="RefSeq" id="WP_126129394.1">
    <property type="nucleotide sequence ID" value="NZ_CP034464.1"/>
</dbReference>
<gene>
    <name evidence="3" type="ORF">EJN92_19755</name>
</gene>
<keyword evidence="2" id="KW-0732">Signal</keyword>
<sequence length="116" mass="13260">MLKKFVLMLILAFTFQLGWAVASTYCMHETGKASQHFGHHDHQHEATPEPQQSSKSKIGANDIDCDFCHHSYANVVTVQFLDYLFPTVSDNTEIPQLTYQSYIPDSLTKPNWLRIS</sequence>
<evidence type="ECO:0000313" key="4">
    <source>
        <dbReference type="Proteomes" id="UP000275663"/>
    </source>
</evidence>
<name>A0A3Q9BTR1_9BURK</name>
<feature type="compositionally biased region" description="Basic and acidic residues" evidence="1">
    <location>
        <begin position="38"/>
        <end position="47"/>
    </location>
</feature>
<dbReference type="EMBL" id="CP034464">
    <property type="protein sequence ID" value="AZP14033.1"/>
    <property type="molecule type" value="Genomic_DNA"/>
</dbReference>
<proteinExistence type="predicted"/>
<reference evidence="3 4" key="1">
    <citation type="journal article" date="2011" name="Int. J. Syst. Evol. Microbiol.">
        <title>Description of Undibacterium oligocarboniphilum sp. nov., isolated from purified water, and Undibacterium pigrum strain CCUG 49012 as the type strain of Undibacterium parvum sp. nov., and emended descriptions of the genus Undibacterium and the species Undibacterium pigrum.</title>
        <authorList>
            <person name="Eder W."/>
            <person name="Wanner G."/>
            <person name="Ludwig W."/>
            <person name="Busse H.J."/>
            <person name="Ziemke-Kageler F."/>
            <person name="Lang E."/>
        </authorList>
    </citation>
    <scope>NUCLEOTIDE SEQUENCE [LARGE SCALE GENOMIC DNA]</scope>
    <source>
        <strain evidence="3 4">DSM 23061</strain>
    </source>
</reference>
<protein>
    <recommendedName>
        <fullName evidence="5">Cobalt-zinc-cadmium resistance protein</fullName>
    </recommendedName>
</protein>
<evidence type="ECO:0000256" key="2">
    <source>
        <dbReference type="SAM" id="SignalP"/>
    </source>
</evidence>
<dbReference type="KEGG" id="upv:EJN92_19755"/>
<dbReference type="Proteomes" id="UP000275663">
    <property type="component" value="Chromosome"/>
</dbReference>
<dbReference type="AlphaFoldDB" id="A0A3Q9BTR1"/>
<dbReference type="OrthoDB" id="6717343at2"/>
<keyword evidence="4" id="KW-1185">Reference proteome</keyword>
<evidence type="ECO:0000256" key="1">
    <source>
        <dbReference type="SAM" id="MobiDB-lite"/>
    </source>
</evidence>
<evidence type="ECO:0000313" key="3">
    <source>
        <dbReference type="EMBL" id="AZP14033.1"/>
    </source>
</evidence>
<evidence type="ECO:0008006" key="5">
    <source>
        <dbReference type="Google" id="ProtNLM"/>
    </source>
</evidence>
<accession>A0A3Q9BTR1</accession>
<feature type="chain" id="PRO_5018763891" description="Cobalt-zinc-cadmium resistance protein" evidence="2">
    <location>
        <begin position="23"/>
        <end position="116"/>
    </location>
</feature>
<feature type="signal peptide" evidence="2">
    <location>
        <begin position="1"/>
        <end position="22"/>
    </location>
</feature>
<feature type="region of interest" description="Disordered" evidence="1">
    <location>
        <begin position="37"/>
        <end position="57"/>
    </location>
</feature>